<gene>
    <name evidence="6" type="primary">LOC106476735</name>
</gene>
<feature type="chain" id="PRO_5045309979" evidence="4">
    <location>
        <begin position="20"/>
        <end position="306"/>
    </location>
</feature>
<reference evidence="6" key="1">
    <citation type="submission" date="2025-08" db="UniProtKB">
        <authorList>
            <consortium name="RefSeq"/>
        </authorList>
    </citation>
    <scope>IDENTIFICATION</scope>
    <source>
        <tissue evidence="6">Muscle</tissue>
    </source>
</reference>
<dbReference type="Proteomes" id="UP000694941">
    <property type="component" value="Unplaced"/>
</dbReference>
<evidence type="ECO:0000256" key="4">
    <source>
        <dbReference type="SAM" id="SignalP"/>
    </source>
</evidence>
<dbReference type="PANTHER" id="PTHR24373:SF370">
    <property type="entry name" value="FISH-LIPS, ISOFORM E"/>
    <property type="match status" value="1"/>
</dbReference>
<proteinExistence type="predicted"/>
<keyword evidence="3" id="KW-0677">Repeat</keyword>
<evidence type="ECO:0000313" key="5">
    <source>
        <dbReference type="Proteomes" id="UP000694941"/>
    </source>
</evidence>
<feature type="signal peptide" evidence="4">
    <location>
        <begin position="1"/>
        <end position="19"/>
    </location>
</feature>
<keyword evidence="2 4" id="KW-0732">Signal</keyword>
<dbReference type="InterPro" id="IPR003591">
    <property type="entry name" value="Leu-rich_rpt_typical-subtyp"/>
</dbReference>
<keyword evidence="1" id="KW-0433">Leucine-rich repeat</keyword>
<dbReference type="RefSeq" id="XP_013792821.2">
    <property type="nucleotide sequence ID" value="XM_013937367.2"/>
</dbReference>
<protein>
    <submittedName>
        <fullName evidence="6">Leucine-rich repeat-containing G-protein coupled receptor 5-like</fullName>
    </submittedName>
</protein>
<dbReference type="PANTHER" id="PTHR24373">
    <property type="entry name" value="SLIT RELATED LEUCINE-RICH REPEAT NEURONAL PROTEIN"/>
    <property type="match status" value="1"/>
</dbReference>
<dbReference type="InterPro" id="IPR001611">
    <property type="entry name" value="Leu-rich_rpt"/>
</dbReference>
<dbReference type="Gene3D" id="3.80.10.10">
    <property type="entry name" value="Ribonuclease Inhibitor"/>
    <property type="match status" value="1"/>
</dbReference>
<dbReference type="InterPro" id="IPR032675">
    <property type="entry name" value="LRR_dom_sf"/>
</dbReference>
<dbReference type="SUPFAM" id="SSF52058">
    <property type="entry name" value="L domain-like"/>
    <property type="match status" value="1"/>
</dbReference>
<dbReference type="InterPro" id="IPR050328">
    <property type="entry name" value="Dev_Immune_Receptor"/>
</dbReference>
<evidence type="ECO:0000256" key="2">
    <source>
        <dbReference type="ARBA" id="ARBA00022729"/>
    </source>
</evidence>
<accession>A0ABM1C1Z9</accession>
<evidence type="ECO:0000256" key="3">
    <source>
        <dbReference type="ARBA" id="ARBA00022737"/>
    </source>
</evidence>
<organism evidence="5 6">
    <name type="scientific">Limulus polyphemus</name>
    <name type="common">Atlantic horseshoe crab</name>
    <dbReference type="NCBI Taxonomy" id="6850"/>
    <lineage>
        <taxon>Eukaryota</taxon>
        <taxon>Metazoa</taxon>
        <taxon>Ecdysozoa</taxon>
        <taxon>Arthropoda</taxon>
        <taxon>Chelicerata</taxon>
        <taxon>Merostomata</taxon>
        <taxon>Xiphosura</taxon>
        <taxon>Limulidae</taxon>
        <taxon>Limulus</taxon>
    </lineage>
</organism>
<dbReference type="GeneID" id="106476735"/>
<sequence>MKVIILVLVVSSIGHQGRAGTPCPPEKDIYPWFCINTPTSHHYTFTTVICNRHKCERHLENIDGRAGHMMYDRVIISGVIKEKKMKNGSVLSLPHNWLWTSRVRELEIRGTPLSGCFLCDSPLSEQKHYLNKLVVSNSVLSGTVCNNCKERDVNNDIVDTSGLRHLRTLETLDFSFNNLEKITVTSFPSDLVSLKTMVLSHNLISDVSSKAFTIFPALTDLDLSHNQLKILNRDVFLNPNRNLKTLNISWNKLSVLPEGLFSQMVGLLEVNLANNLLQFLPSTTWNHDLTAVRTINLTGKFNVLHS</sequence>
<feature type="non-terminal residue" evidence="6">
    <location>
        <position position="306"/>
    </location>
</feature>
<dbReference type="SMART" id="SM00369">
    <property type="entry name" value="LRR_TYP"/>
    <property type="match status" value="5"/>
</dbReference>
<dbReference type="PROSITE" id="PS51450">
    <property type="entry name" value="LRR"/>
    <property type="match status" value="2"/>
</dbReference>
<evidence type="ECO:0000313" key="6">
    <source>
        <dbReference type="RefSeq" id="XP_013792821.2"/>
    </source>
</evidence>
<dbReference type="Pfam" id="PF13855">
    <property type="entry name" value="LRR_8"/>
    <property type="match status" value="2"/>
</dbReference>
<evidence type="ECO:0000256" key="1">
    <source>
        <dbReference type="ARBA" id="ARBA00022614"/>
    </source>
</evidence>
<keyword evidence="5" id="KW-1185">Reference proteome</keyword>
<name>A0ABM1C1Z9_LIMPO</name>